<dbReference type="PANTHER" id="PTHR39085:SF1">
    <property type="entry name" value="SLL0924 PROTEIN"/>
    <property type="match status" value="1"/>
</dbReference>
<evidence type="ECO:0000313" key="4">
    <source>
        <dbReference type="Proteomes" id="UP000654604"/>
    </source>
</evidence>
<sequence>MTSGKNHDRITWLCLPWIFIGTIIASKDLLTGFVVASGFLFSGLMFGPDLDIYSVQFKRWGYFKFIWLPYQKYLPHRSFFSHGFIIGTVIRSLYLCFILLLVGLILGAIALMISPEIWQDTVNNLAVIGQVYLKEIIALFIGLELGAMSHYLADIIDSWLKKRQKKKTTRKPKRRIKKTTAKKPSAKRKVNRR</sequence>
<feature type="transmembrane region" description="Helical" evidence="2">
    <location>
        <begin position="93"/>
        <end position="113"/>
    </location>
</feature>
<proteinExistence type="predicted"/>
<keyword evidence="2" id="KW-0472">Membrane</keyword>
<gene>
    <name evidence="3" type="ORF">IQ215_12895</name>
</gene>
<dbReference type="Pfam" id="PF09988">
    <property type="entry name" value="DUF2227"/>
    <property type="match status" value="1"/>
</dbReference>
<evidence type="ECO:0000313" key="3">
    <source>
        <dbReference type="EMBL" id="MBE9223594.1"/>
    </source>
</evidence>
<dbReference type="RefSeq" id="WP_193801824.1">
    <property type="nucleotide sequence ID" value="NZ_JADEWC010000037.1"/>
</dbReference>
<dbReference type="Proteomes" id="UP000654604">
    <property type="component" value="Unassembled WGS sequence"/>
</dbReference>
<feature type="region of interest" description="Disordered" evidence="1">
    <location>
        <begin position="164"/>
        <end position="193"/>
    </location>
</feature>
<keyword evidence="4" id="KW-1185">Reference proteome</keyword>
<dbReference type="PANTHER" id="PTHR39085">
    <property type="entry name" value="SLL0924 PROTEIN"/>
    <property type="match status" value="1"/>
</dbReference>
<dbReference type="EMBL" id="JADEWC010000037">
    <property type="protein sequence ID" value="MBE9223594.1"/>
    <property type="molecule type" value="Genomic_DNA"/>
</dbReference>
<evidence type="ECO:0000256" key="1">
    <source>
        <dbReference type="SAM" id="MobiDB-lite"/>
    </source>
</evidence>
<organism evidence="3 4">
    <name type="scientific">Cyanobacterium stanieri LEGE 03274</name>
    <dbReference type="NCBI Taxonomy" id="1828756"/>
    <lineage>
        <taxon>Bacteria</taxon>
        <taxon>Bacillati</taxon>
        <taxon>Cyanobacteriota</taxon>
        <taxon>Cyanophyceae</taxon>
        <taxon>Oscillatoriophycideae</taxon>
        <taxon>Chroococcales</taxon>
        <taxon>Geminocystaceae</taxon>
        <taxon>Cyanobacterium</taxon>
    </lineage>
</organism>
<dbReference type="InterPro" id="IPR019250">
    <property type="entry name" value="DUF2227_metal-bd"/>
</dbReference>
<comment type="caution">
    <text evidence="3">The sequence shown here is derived from an EMBL/GenBank/DDBJ whole genome shotgun (WGS) entry which is preliminary data.</text>
</comment>
<name>A0ABR9V9R3_9CHRO</name>
<reference evidence="3 4" key="1">
    <citation type="submission" date="2020-10" db="EMBL/GenBank/DDBJ databases">
        <authorList>
            <person name="Castelo-Branco R."/>
            <person name="Eusebio N."/>
            <person name="Adriana R."/>
            <person name="Vieira A."/>
            <person name="Brugerolle De Fraissinette N."/>
            <person name="Rezende De Castro R."/>
            <person name="Schneider M.P."/>
            <person name="Vasconcelos V."/>
            <person name="Leao P.N."/>
        </authorList>
    </citation>
    <scope>NUCLEOTIDE SEQUENCE [LARGE SCALE GENOMIC DNA]</scope>
    <source>
        <strain evidence="3 4">LEGE 03274</strain>
    </source>
</reference>
<protein>
    <submittedName>
        <fullName evidence="3">Metal-binding protein</fullName>
    </submittedName>
</protein>
<accession>A0ABR9V9R3</accession>
<feature type="transmembrane region" description="Helical" evidence="2">
    <location>
        <begin position="9"/>
        <end position="26"/>
    </location>
</feature>
<keyword evidence="2" id="KW-1133">Transmembrane helix</keyword>
<evidence type="ECO:0000256" key="2">
    <source>
        <dbReference type="SAM" id="Phobius"/>
    </source>
</evidence>
<keyword evidence="2" id="KW-0812">Transmembrane</keyword>